<dbReference type="Proteomes" id="UP000252187">
    <property type="component" value="Unassembled WGS sequence"/>
</dbReference>
<name>A0A365P6K6_9ACTN</name>
<dbReference type="NCBIfam" id="TIGR03083">
    <property type="entry name" value="maleylpyruvate isomerase family mycothiol-dependent enzyme"/>
    <property type="match status" value="1"/>
</dbReference>
<organism evidence="2 3">
    <name type="scientific">Dietzia maris</name>
    <dbReference type="NCBI Taxonomy" id="37915"/>
    <lineage>
        <taxon>Bacteria</taxon>
        <taxon>Bacillati</taxon>
        <taxon>Actinomycetota</taxon>
        <taxon>Actinomycetes</taxon>
        <taxon>Mycobacteriales</taxon>
        <taxon>Dietziaceae</taxon>
        <taxon>Dietzia</taxon>
    </lineage>
</organism>
<evidence type="ECO:0000313" key="3">
    <source>
        <dbReference type="Proteomes" id="UP000252187"/>
    </source>
</evidence>
<comment type="caution">
    <text evidence="2">The sequence shown here is derived from an EMBL/GenBank/DDBJ whole genome shotgun (WGS) entry which is preliminary data.</text>
</comment>
<accession>A0A365P6K6</accession>
<dbReference type="InterPro" id="IPR017517">
    <property type="entry name" value="Maleyloyr_isom"/>
</dbReference>
<proteinExistence type="predicted"/>
<dbReference type="AlphaFoldDB" id="A0A365P6K6"/>
<dbReference type="Gene3D" id="1.20.120.450">
    <property type="entry name" value="dinb family like domain"/>
    <property type="match status" value="1"/>
</dbReference>
<dbReference type="InterPro" id="IPR017518">
    <property type="entry name" value="CHP03084"/>
</dbReference>
<dbReference type="InterPro" id="IPR024344">
    <property type="entry name" value="MDMPI_metal-binding"/>
</dbReference>
<dbReference type="InterPro" id="IPR034660">
    <property type="entry name" value="DinB/YfiT-like"/>
</dbReference>
<evidence type="ECO:0000313" key="2">
    <source>
        <dbReference type="EMBL" id="RBA30610.1"/>
    </source>
</evidence>
<dbReference type="NCBIfam" id="TIGR03084">
    <property type="entry name" value="TIGR03084 family metal-binding protein"/>
    <property type="match status" value="1"/>
</dbReference>
<reference evidence="2 3" key="1">
    <citation type="submission" date="2018-06" db="EMBL/GenBank/DDBJ databases">
        <title>Whole genome sequencing of four bacterial strains from South Shetland trench revealing bio-synthetic gene clusters.</title>
        <authorList>
            <person name="Abdel-Mageed W.M."/>
            <person name="Lehri B."/>
            <person name="Jarmusch S.A."/>
            <person name="Miranda K."/>
            <person name="Goodfellow M."/>
            <person name="Jaspars M."/>
            <person name="Karlyshev A.V."/>
        </authorList>
    </citation>
    <scope>NUCLEOTIDE SEQUENCE [LARGE SCALE GENOMIC DNA]</scope>
    <source>
        <strain evidence="2 3">SST1</strain>
    </source>
</reference>
<dbReference type="SUPFAM" id="SSF109854">
    <property type="entry name" value="DinB/YfiT-like putative metalloenzymes"/>
    <property type="match status" value="1"/>
</dbReference>
<gene>
    <name evidence="2" type="ORF">DQ226_16565</name>
</gene>
<feature type="domain" description="Mycothiol-dependent maleylpyruvate isomerase metal-binding" evidence="1">
    <location>
        <begin position="12"/>
        <end position="147"/>
    </location>
</feature>
<dbReference type="EMBL" id="QNTT01000073">
    <property type="protein sequence ID" value="RBA30610.1"/>
    <property type="molecule type" value="Genomic_DNA"/>
</dbReference>
<dbReference type="GO" id="GO:0046872">
    <property type="term" value="F:metal ion binding"/>
    <property type="evidence" value="ECO:0007669"/>
    <property type="project" value="InterPro"/>
</dbReference>
<protein>
    <submittedName>
        <fullName evidence="2">TIGR03084 family protein</fullName>
    </submittedName>
</protein>
<dbReference type="Pfam" id="PF11716">
    <property type="entry name" value="MDMPI_N"/>
    <property type="match status" value="1"/>
</dbReference>
<evidence type="ECO:0000259" key="1">
    <source>
        <dbReference type="Pfam" id="PF11716"/>
    </source>
</evidence>
<sequence length="264" mass="29461">MTNLLATVLTDLAAESQQLDDWVRSLPPSDWRIVTTDEGWTVGHQIGHLAWTDETSLAAVADRERFHELLQEGASDPEKFVDAAAAQWASEPTDELLRRWRSGRAALADALLQVPEGEKVPWFGPPMSSTSMASARMMETWAHARDVSTALGIEAPRDRRARHVAHMGVRVRDYAYLVRDMEPPGEQFRVELTGPDEAQWTWGPPDARQRVTGDGYDFALMATRRLHPDDANVQAVGHDAKVWLTIVQAFAGPPGTDPLRRTQH</sequence>